<dbReference type="SUPFAM" id="SSF51556">
    <property type="entry name" value="Metallo-dependent hydrolases"/>
    <property type="match status" value="1"/>
</dbReference>
<feature type="binding site" evidence="4">
    <location>
        <position position="26"/>
    </location>
    <ligand>
        <name>a divalent metal cation</name>
        <dbReference type="ChEBI" id="CHEBI:60240"/>
        <label>1</label>
    </ligand>
</feature>
<dbReference type="AlphaFoldDB" id="A0A1J1DUZ2"/>
<dbReference type="GO" id="GO:0016788">
    <property type="term" value="F:hydrolase activity, acting on ester bonds"/>
    <property type="evidence" value="ECO:0007669"/>
    <property type="project" value="InterPro"/>
</dbReference>
<proteinExistence type="inferred from homology"/>
<dbReference type="PANTHER" id="PTHR46124">
    <property type="entry name" value="D-AMINOACYL-TRNA DEACYLASE"/>
    <property type="match status" value="1"/>
</dbReference>
<keyword evidence="6" id="KW-1185">Reference proteome</keyword>
<evidence type="ECO:0000256" key="2">
    <source>
        <dbReference type="ARBA" id="ARBA00022723"/>
    </source>
</evidence>
<evidence type="ECO:0000313" key="5">
    <source>
        <dbReference type="EMBL" id="BAV91612.1"/>
    </source>
</evidence>
<feature type="binding site" evidence="4">
    <location>
        <position position="24"/>
    </location>
    <ligand>
        <name>a divalent metal cation</name>
        <dbReference type="ChEBI" id="CHEBI:60240"/>
        <label>1</label>
    </ligand>
</feature>
<dbReference type="InterPro" id="IPR018228">
    <property type="entry name" value="DNase_TatD-rel_CS"/>
</dbReference>
<dbReference type="OrthoDB" id="9810005at2"/>
<dbReference type="CDD" id="cd01310">
    <property type="entry name" value="TatD_DNAse"/>
    <property type="match status" value="1"/>
</dbReference>
<keyword evidence="3" id="KW-0378">Hydrolase</keyword>
<evidence type="ECO:0000256" key="1">
    <source>
        <dbReference type="ARBA" id="ARBA00009275"/>
    </source>
</evidence>
<feature type="binding site" evidence="4">
    <location>
        <position position="147"/>
    </location>
    <ligand>
        <name>a divalent metal cation</name>
        <dbReference type="ChEBI" id="CHEBI:60240"/>
        <label>2</label>
    </ligand>
</feature>
<protein>
    <submittedName>
        <fullName evidence="5">Mg-dependent DNase</fullName>
    </submittedName>
</protein>
<sequence length="274" mass="30454">MSHKKTRRIDPLTLALPSGGADSHAHLDGIEFDADREDVLRRAKAAGLDRIGNVFLGPEDFAVRKSMFDGHPEVFFLLGIHPCDGMRCTRQSLAEMRAAFAAAPRLRAVGEIGLDYHWKNCPKELQIKAFVSQLAMARELGMPVALHCREAEDETLCILESRGFQGYPLLWHCFTGGPALADHILGNGWHISLPGPVTYTANEELRKAVARIPADRLLLETDCPYLPPLPWRGSRNEPAFTVFTAHALALARDASPEEVWRTCGDNARRFFGLF</sequence>
<accession>A0A1J1DUZ2</accession>
<dbReference type="FunFam" id="3.20.20.140:FF:000005">
    <property type="entry name" value="TatD family hydrolase"/>
    <property type="match status" value="1"/>
</dbReference>
<evidence type="ECO:0000256" key="3">
    <source>
        <dbReference type="ARBA" id="ARBA00022801"/>
    </source>
</evidence>
<dbReference type="Gene3D" id="3.20.20.140">
    <property type="entry name" value="Metal-dependent hydrolases"/>
    <property type="match status" value="1"/>
</dbReference>
<dbReference type="InterPro" id="IPR032466">
    <property type="entry name" value="Metal_Hydrolase"/>
</dbReference>
<reference evidence="5 6" key="1">
    <citation type="journal article" date="2017" name="ISME J.">
        <title>Genome of 'Ca. Desulfovibrio trichonymphae', an H2-oxidizing bacterium in a tripartite symbiotic system within a protist cell in the termite gut.</title>
        <authorList>
            <person name="Kuwahara H."/>
            <person name="Yuki M."/>
            <person name="Izawa K."/>
            <person name="Ohkuma M."/>
            <person name="Hongoh Y."/>
        </authorList>
    </citation>
    <scope>NUCLEOTIDE SEQUENCE [LARGE SCALE GENOMIC DNA]</scope>
    <source>
        <strain evidence="5 6">Rs-N31</strain>
    </source>
</reference>
<dbReference type="PROSITE" id="PS01091">
    <property type="entry name" value="TATD_3"/>
    <property type="match status" value="1"/>
</dbReference>
<feature type="binding site" evidence="4">
    <location>
        <position position="172"/>
    </location>
    <ligand>
        <name>a divalent metal cation</name>
        <dbReference type="ChEBI" id="CHEBI:60240"/>
        <label>2</label>
    </ligand>
</feature>
<dbReference type="PROSITE" id="PS01090">
    <property type="entry name" value="TATD_2"/>
    <property type="match status" value="1"/>
</dbReference>
<dbReference type="GO" id="GO:0005829">
    <property type="term" value="C:cytosol"/>
    <property type="evidence" value="ECO:0007669"/>
    <property type="project" value="TreeGrafter"/>
</dbReference>
<feature type="binding site" evidence="4">
    <location>
        <position position="111"/>
    </location>
    <ligand>
        <name>a divalent metal cation</name>
        <dbReference type="ChEBI" id="CHEBI:60240"/>
        <label>1</label>
    </ligand>
</feature>
<dbReference type="InterPro" id="IPR001130">
    <property type="entry name" value="TatD-like"/>
</dbReference>
<evidence type="ECO:0000256" key="4">
    <source>
        <dbReference type="PIRSR" id="PIRSR005902-1"/>
    </source>
</evidence>
<dbReference type="PIRSF" id="PIRSF005902">
    <property type="entry name" value="DNase_TatD"/>
    <property type="match status" value="1"/>
</dbReference>
<evidence type="ECO:0000313" key="6">
    <source>
        <dbReference type="Proteomes" id="UP000242645"/>
    </source>
</evidence>
<dbReference type="Proteomes" id="UP000242645">
    <property type="component" value="Chromosome"/>
</dbReference>
<gene>
    <name evidence="5" type="primary">tatD</name>
    <name evidence="5" type="ORF">RSDT_0100</name>
</gene>
<comment type="similarity">
    <text evidence="1">Belongs to the metallo-dependent hydrolases superfamily. TatD-type hydrolase family.</text>
</comment>
<dbReference type="PANTHER" id="PTHR46124:SF2">
    <property type="entry name" value="D-AMINOACYL-TRNA DEACYLASE"/>
    <property type="match status" value="1"/>
</dbReference>
<dbReference type="EMBL" id="AP017368">
    <property type="protein sequence ID" value="BAV91612.1"/>
    <property type="molecule type" value="Genomic_DNA"/>
</dbReference>
<dbReference type="GO" id="GO:0004536">
    <property type="term" value="F:DNA nuclease activity"/>
    <property type="evidence" value="ECO:0007669"/>
    <property type="project" value="InterPro"/>
</dbReference>
<keyword evidence="2 4" id="KW-0479">Metal-binding</keyword>
<dbReference type="KEGG" id="dtr:RSDT_0100"/>
<organism evidence="5 6">
    <name type="scientific">Candidatus Desulfovibrio trichonymphae</name>
    <dbReference type="NCBI Taxonomy" id="1725232"/>
    <lineage>
        <taxon>Bacteria</taxon>
        <taxon>Pseudomonadati</taxon>
        <taxon>Thermodesulfobacteriota</taxon>
        <taxon>Desulfovibrionia</taxon>
        <taxon>Desulfovibrionales</taxon>
        <taxon>Desulfovibrionaceae</taxon>
        <taxon>Desulfovibrio</taxon>
    </lineage>
</organism>
<dbReference type="NCBIfam" id="TIGR00010">
    <property type="entry name" value="YchF/TatD family DNA exonuclease"/>
    <property type="match status" value="1"/>
</dbReference>
<feature type="binding site" evidence="4">
    <location>
        <position position="222"/>
    </location>
    <ligand>
        <name>a divalent metal cation</name>
        <dbReference type="ChEBI" id="CHEBI:60240"/>
        <label>1</label>
    </ligand>
</feature>
<name>A0A1J1DUZ2_9BACT</name>
<dbReference type="Pfam" id="PF01026">
    <property type="entry name" value="TatD_DNase"/>
    <property type="match status" value="1"/>
</dbReference>
<dbReference type="RefSeq" id="WP_096399153.1">
    <property type="nucleotide sequence ID" value="NZ_AP017368.1"/>
</dbReference>
<dbReference type="GO" id="GO:0046872">
    <property type="term" value="F:metal ion binding"/>
    <property type="evidence" value="ECO:0007669"/>
    <property type="project" value="UniProtKB-KW"/>
</dbReference>
<dbReference type="InterPro" id="IPR015991">
    <property type="entry name" value="TatD/YcfH-like"/>
</dbReference>